<keyword evidence="2" id="KW-1185">Reference proteome</keyword>
<accession>A0ABT9IYR8</accession>
<proteinExistence type="predicted"/>
<reference evidence="1 2" key="1">
    <citation type="submission" date="2023-08" db="EMBL/GenBank/DDBJ databases">
        <authorList>
            <person name="Park J.-S."/>
        </authorList>
    </citation>
    <scope>NUCLEOTIDE SEQUENCE [LARGE SCALE GENOMIC DNA]</scope>
    <source>
        <strain evidence="1 2">2205SS18-9</strain>
    </source>
</reference>
<evidence type="ECO:0000313" key="2">
    <source>
        <dbReference type="Proteomes" id="UP001231941"/>
    </source>
</evidence>
<comment type="caution">
    <text evidence="1">The sequence shown here is derived from an EMBL/GenBank/DDBJ whole genome shotgun (WGS) entry which is preliminary data.</text>
</comment>
<dbReference type="RefSeq" id="WP_305991768.1">
    <property type="nucleotide sequence ID" value="NZ_JAVAMP010000003.1"/>
</dbReference>
<gene>
    <name evidence="1" type="ORF">Q5Y73_10095</name>
</gene>
<organism evidence="1 2">
    <name type="scientific">Chengkuizengella axinellae</name>
    <dbReference type="NCBI Taxonomy" id="3064388"/>
    <lineage>
        <taxon>Bacteria</taxon>
        <taxon>Bacillati</taxon>
        <taxon>Bacillota</taxon>
        <taxon>Bacilli</taxon>
        <taxon>Bacillales</taxon>
        <taxon>Paenibacillaceae</taxon>
        <taxon>Chengkuizengella</taxon>
    </lineage>
</organism>
<name>A0ABT9IYR8_9BACL</name>
<dbReference type="EMBL" id="JAVAMP010000003">
    <property type="protein sequence ID" value="MDP5274460.1"/>
    <property type="molecule type" value="Genomic_DNA"/>
</dbReference>
<sequence length="44" mass="5235">MIDDVDDWKKKVEDKPQEVLDDIPWLFFVMLDRLSENIKLEGGN</sequence>
<evidence type="ECO:0000313" key="1">
    <source>
        <dbReference type="EMBL" id="MDP5274460.1"/>
    </source>
</evidence>
<protein>
    <submittedName>
        <fullName evidence="1">Uncharacterized protein</fullName>
    </submittedName>
</protein>
<dbReference type="Proteomes" id="UP001231941">
    <property type="component" value="Unassembled WGS sequence"/>
</dbReference>